<evidence type="ECO:0000256" key="4">
    <source>
        <dbReference type="ARBA" id="ARBA00022980"/>
    </source>
</evidence>
<keyword evidence="3 7" id="KW-0694">RNA-binding</keyword>
<dbReference type="PANTHER" id="PTHR11229:SF16">
    <property type="entry name" value="LARGE RIBOSOMAL SUBUNIT PROTEIN UL3C"/>
    <property type="match status" value="1"/>
</dbReference>
<dbReference type="OrthoDB" id="9806135at2"/>
<dbReference type="AlphaFoldDB" id="A0A1H8WG61"/>
<dbReference type="InterPro" id="IPR009000">
    <property type="entry name" value="Transl_B-barrel_sf"/>
</dbReference>
<dbReference type="EMBL" id="FODY01000015">
    <property type="protein sequence ID" value="SEP26616.1"/>
    <property type="molecule type" value="Genomic_DNA"/>
</dbReference>
<gene>
    <name evidence="7" type="primary">rplC</name>
    <name evidence="9" type="ORF">SAMN04490178_115117</name>
</gene>
<organism evidence="9 10">
    <name type="scientific">Propionispora vibrioides</name>
    <dbReference type="NCBI Taxonomy" id="112903"/>
    <lineage>
        <taxon>Bacteria</taxon>
        <taxon>Bacillati</taxon>
        <taxon>Bacillota</taxon>
        <taxon>Negativicutes</taxon>
        <taxon>Selenomonadales</taxon>
        <taxon>Sporomusaceae</taxon>
        <taxon>Propionispora</taxon>
    </lineage>
</organism>
<dbReference type="SUPFAM" id="SSF50447">
    <property type="entry name" value="Translation proteins"/>
    <property type="match status" value="1"/>
</dbReference>
<dbReference type="Gene3D" id="3.30.160.810">
    <property type="match status" value="1"/>
</dbReference>
<dbReference type="GO" id="GO:0019843">
    <property type="term" value="F:rRNA binding"/>
    <property type="evidence" value="ECO:0007669"/>
    <property type="project" value="UniProtKB-UniRule"/>
</dbReference>
<evidence type="ECO:0000256" key="8">
    <source>
        <dbReference type="SAM" id="MobiDB-lite"/>
    </source>
</evidence>
<feature type="region of interest" description="Disordered" evidence="8">
    <location>
        <begin position="121"/>
        <end position="153"/>
    </location>
</feature>
<dbReference type="PANTHER" id="PTHR11229">
    <property type="entry name" value="50S RIBOSOMAL PROTEIN L3"/>
    <property type="match status" value="1"/>
</dbReference>
<comment type="similarity">
    <text evidence="1 7">Belongs to the universal ribosomal protein uL3 family.</text>
</comment>
<dbReference type="Pfam" id="PF00297">
    <property type="entry name" value="Ribosomal_L3"/>
    <property type="match status" value="1"/>
</dbReference>
<keyword evidence="5 7" id="KW-0687">Ribonucleoprotein</keyword>
<evidence type="ECO:0000313" key="10">
    <source>
        <dbReference type="Proteomes" id="UP000198847"/>
    </source>
</evidence>
<dbReference type="RefSeq" id="WP_091748140.1">
    <property type="nucleotide sequence ID" value="NZ_FODY01000015.1"/>
</dbReference>
<dbReference type="InterPro" id="IPR019927">
    <property type="entry name" value="Ribosomal_uL3_bac/org-type"/>
</dbReference>
<dbReference type="GO" id="GO:0022625">
    <property type="term" value="C:cytosolic large ribosomal subunit"/>
    <property type="evidence" value="ECO:0007669"/>
    <property type="project" value="TreeGrafter"/>
</dbReference>
<dbReference type="Gene3D" id="2.40.30.10">
    <property type="entry name" value="Translation factors"/>
    <property type="match status" value="1"/>
</dbReference>
<keyword evidence="2 7" id="KW-0699">rRNA-binding</keyword>
<comment type="function">
    <text evidence="7">One of the primary rRNA binding proteins, it binds directly near the 3'-end of the 23S rRNA, where it nucleates assembly of the 50S subunit.</text>
</comment>
<name>A0A1H8WG61_9FIRM</name>
<evidence type="ECO:0000256" key="7">
    <source>
        <dbReference type="HAMAP-Rule" id="MF_01325"/>
    </source>
</evidence>
<dbReference type="FunFam" id="3.30.160.810:FF:000001">
    <property type="entry name" value="50S ribosomal protein L3"/>
    <property type="match status" value="1"/>
</dbReference>
<keyword evidence="10" id="KW-1185">Reference proteome</keyword>
<evidence type="ECO:0000256" key="6">
    <source>
        <dbReference type="ARBA" id="ARBA00035243"/>
    </source>
</evidence>
<evidence type="ECO:0000313" key="9">
    <source>
        <dbReference type="EMBL" id="SEP26616.1"/>
    </source>
</evidence>
<sequence>MAKGLLGKKLGMTQIFTPEGKVVPVTVLEAGQTVVLQNRTVENDGYNAVQLGYGAVKDKKVTRPLKGHFAKAGAKPVRFIREVRLPAASEYTVGQFIGADVFSAGELVDVTGTAKGKGFAGGIKRHNFRRGPMAHGSKSHREPGSIGPRMSGGGGKVFKGKKLPGQMGGQKVTVQRLSVVRVDNERNLILIKGAVPGPKGSYVVIRNTVKPSK</sequence>
<comment type="subunit">
    <text evidence="7">Part of the 50S ribosomal subunit. Forms a cluster with proteins L14 and L19.</text>
</comment>
<dbReference type="STRING" id="112903.SAMN04490178_115117"/>
<evidence type="ECO:0000256" key="3">
    <source>
        <dbReference type="ARBA" id="ARBA00022884"/>
    </source>
</evidence>
<dbReference type="GO" id="GO:0006412">
    <property type="term" value="P:translation"/>
    <property type="evidence" value="ECO:0007669"/>
    <property type="project" value="UniProtKB-UniRule"/>
</dbReference>
<evidence type="ECO:0000256" key="1">
    <source>
        <dbReference type="ARBA" id="ARBA00006540"/>
    </source>
</evidence>
<dbReference type="Proteomes" id="UP000198847">
    <property type="component" value="Unassembled WGS sequence"/>
</dbReference>
<dbReference type="InterPro" id="IPR000597">
    <property type="entry name" value="Ribosomal_uL3"/>
</dbReference>
<dbReference type="NCBIfam" id="TIGR03625">
    <property type="entry name" value="L3_bact"/>
    <property type="match status" value="1"/>
</dbReference>
<proteinExistence type="inferred from homology"/>
<protein>
    <recommendedName>
        <fullName evidence="6 7">Large ribosomal subunit protein uL3</fullName>
    </recommendedName>
</protein>
<reference evidence="9 10" key="1">
    <citation type="submission" date="2016-10" db="EMBL/GenBank/DDBJ databases">
        <authorList>
            <person name="de Groot N.N."/>
        </authorList>
    </citation>
    <scope>NUCLEOTIDE SEQUENCE [LARGE SCALE GENOMIC DNA]</scope>
    <source>
        <strain evidence="9 10">DSM 13305</strain>
    </source>
</reference>
<evidence type="ECO:0000256" key="5">
    <source>
        <dbReference type="ARBA" id="ARBA00023274"/>
    </source>
</evidence>
<evidence type="ECO:0000256" key="2">
    <source>
        <dbReference type="ARBA" id="ARBA00022730"/>
    </source>
</evidence>
<accession>A0A1H8WG61</accession>
<dbReference type="FunFam" id="2.40.30.10:FF:000004">
    <property type="entry name" value="50S ribosomal protein L3"/>
    <property type="match status" value="1"/>
</dbReference>
<keyword evidence="4 7" id="KW-0689">Ribosomal protein</keyword>
<dbReference type="GO" id="GO:0003735">
    <property type="term" value="F:structural constituent of ribosome"/>
    <property type="evidence" value="ECO:0007669"/>
    <property type="project" value="UniProtKB-UniRule"/>
</dbReference>
<dbReference type="HAMAP" id="MF_01325_B">
    <property type="entry name" value="Ribosomal_uL3_B"/>
    <property type="match status" value="1"/>
</dbReference>